<dbReference type="Gene3D" id="3.30.420.40">
    <property type="match status" value="2"/>
</dbReference>
<name>A0AAX1J6N1_9MYCO</name>
<keyword evidence="5" id="KW-0812">Transmembrane</keyword>
<dbReference type="RefSeq" id="WP_085074580.1">
    <property type="nucleotide sequence ID" value="NZ_BLKU01000005.1"/>
</dbReference>
<evidence type="ECO:0000256" key="2">
    <source>
        <dbReference type="ARBA" id="ARBA00022840"/>
    </source>
</evidence>
<evidence type="ECO:0000313" key="9">
    <source>
        <dbReference type="Proteomes" id="UP000663583"/>
    </source>
</evidence>
<reference evidence="6 8" key="1">
    <citation type="journal article" date="2019" name="Emerg. Microbes Infect.">
        <title>Comprehensive subspecies identification of 175 nontuberculous mycobacteria species based on 7547 genomic profiles.</title>
        <authorList>
            <person name="Matsumoto Y."/>
            <person name="Kinjo T."/>
            <person name="Motooka D."/>
            <person name="Nabeya D."/>
            <person name="Jung N."/>
            <person name="Uechi K."/>
            <person name="Horii T."/>
            <person name="Iida T."/>
            <person name="Fujita J."/>
            <person name="Nakamura S."/>
        </authorList>
    </citation>
    <scope>NUCLEOTIDE SEQUENCE [LARGE SCALE GENOMIC DNA]</scope>
    <source>
        <strain evidence="6 8">JCM 13573</strain>
    </source>
</reference>
<dbReference type="InterPro" id="IPR043129">
    <property type="entry name" value="ATPase_NBD"/>
</dbReference>
<dbReference type="Proteomes" id="UP000465306">
    <property type="component" value="Unassembled WGS sequence"/>
</dbReference>
<keyword evidence="3" id="KW-0143">Chaperone</keyword>
<feature type="region of interest" description="Disordered" evidence="4">
    <location>
        <begin position="471"/>
        <end position="622"/>
    </location>
</feature>
<keyword evidence="5" id="KW-0472">Membrane</keyword>
<keyword evidence="8" id="KW-1185">Reference proteome</keyword>
<dbReference type="AlphaFoldDB" id="A0AAX1J6N1"/>
<feature type="region of interest" description="Disordered" evidence="4">
    <location>
        <begin position="391"/>
        <end position="421"/>
    </location>
</feature>
<keyword evidence="2" id="KW-0067">ATP-binding</keyword>
<dbReference type="Proteomes" id="UP000663583">
    <property type="component" value="Chromosome"/>
</dbReference>
<accession>A0AAX1J6N1</accession>
<dbReference type="EMBL" id="BLKU01000005">
    <property type="protein sequence ID" value="GFG68053.1"/>
    <property type="molecule type" value="Genomic_DNA"/>
</dbReference>
<dbReference type="PANTHER" id="PTHR42749">
    <property type="entry name" value="CELL SHAPE-DETERMINING PROTEIN MREB"/>
    <property type="match status" value="1"/>
</dbReference>
<dbReference type="PANTHER" id="PTHR42749:SF1">
    <property type="entry name" value="CELL SHAPE-DETERMINING PROTEIN MREB"/>
    <property type="match status" value="1"/>
</dbReference>
<reference evidence="6" key="2">
    <citation type="submission" date="2020-02" db="EMBL/GenBank/DDBJ databases">
        <authorList>
            <person name="Matsumoto Y."/>
            <person name="Kinjo T."/>
            <person name="Motooka D."/>
            <person name="Nabeya D."/>
            <person name="Jung N."/>
            <person name="Uechi K."/>
            <person name="Horii T."/>
            <person name="Iida T."/>
            <person name="Fujita J."/>
            <person name="Nakamura S."/>
        </authorList>
    </citation>
    <scope>NUCLEOTIDE SEQUENCE</scope>
    <source>
        <strain evidence="6">JCM 13573</strain>
    </source>
</reference>
<protein>
    <submittedName>
        <fullName evidence="7">Hsp70 family protein</fullName>
    </submittedName>
</protein>
<dbReference type="Pfam" id="PF00012">
    <property type="entry name" value="HSP70"/>
    <property type="match status" value="1"/>
</dbReference>
<evidence type="ECO:0000256" key="4">
    <source>
        <dbReference type="SAM" id="MobiDB-lite"/>
    </source>
</evidence>
<dbReference type="PRINTS" id="PR01217">
    <property type="entry name" value="PRICHEXTENSN"/>
</dbReference>
<dbReference type="Gene3D" id="3.90.640.10">
    <property type="entry name" value="Actin, Chain A, domain 4"/>
    <property type="match status" value="1"/>
</dbReference>
<organism evidence="7 9">
    <name type="scientific">Mycobacterium kubicae</name>
    <dbReference type="NCBI Taxonomy" id="120959"/>
    <lineage>
        <taxon>Bacteria</taxon>
        <taxon>Bacillati</taxon>
        <taxon>Actinomycetota</taxon>
        <taxon>Actinomycetes</taxon>
        <taxon>Mycobacteriales</taxon>
        <taxon>Mycobacteriaceae</taxon>
        <taxon>Mycobacterium</taxon>
        <taxon>Mycobacterium simiae complex</taxon>
    </lineage>
</organism>
<feature type="transmembrane region" description="Helical" evidence="5">
    <location>
        <begin position="443"/>
        <end position="469"/>
    </location>
</feature>
<sequence>MAQGARPALGLSIGATTLAAVTADHAISRKPVLTLYRQRPPEVGVPSENPRLDEPGLVLTDFVDRVGDPVGIVAADGSVHRSEALVADALRALAYSATGGHPLPDCVAVTHPAHWRSSAVDALATALGRVSEWTHRAEPLTLIPDSAAALFAVRANPGIPARGIVAVCDFGGSGTSVTLVDAAAEYQPVARTVRHHDFSGDSIDQALLTYVMSQVPNTGSFDPAGTSAIGSLTRLRLDCRIAKERLSSSTVTTLLEDTPGRRVEIRLTRNELEDTIRDSLHSFAAVLEQMLSRNGINGLSAIVSVGGGATIPVVTTTLSGKFGVPVVTTPRPQLTCAIGGALRAARGPADTSSTILTPAAPAARGAAEAPGTSTALAPVVPEPAAEAPVSAVQPALAWSEADDSSRNLPAGGPGGSGLTSARPQLTFDEQARDEPKPPPVLPWYRLPAVIVISTVVAVVLVGAAVAIGLSSSDQPAKSPQVSTVPNSSVAPSPAPPPPSDGATPEPAPPASQVPETPAPPPAPQTSEAPPPPQTTEAPPPPPPPTTEAPPPPPPPAQPPNTPPPAPQPPQIPQVPAPSPPPVPQIPQIPPIPGIGNIPGIPQVPGVGRISLPRIGPLGPSWR</sequence>
<evidence type="ECO:0000256" key="3">
    <source>
        <dbReference type="ARBA" id="ARBA00023186"/>
    </source>
</evidence>
<evidence type="ECO:0000256" key="5">
    <source>
        <dbReference type="SAM" id="Phobius"/>
    </source>
</evidence>
<gene>
    <name evidence="7" type="ORF">I2456_16145</name>
    <name evidence="6" type="ORF">MKUB_55430</name>
</gene>
<dbReference type="KEGG" id="mku:I2456_16145"/>
<dbReference type="GO" id="GO:0005524">
    <property type="term" value="F:ATP binding"/>
    <property type="evidence" value="ECO:0007669"/>
    <property type="project" value="UniProtKB-KW"/>
</dbReference>
<proteinExistence type="predicted"/>
<evidence type="ECO:0000313" key="8">
    <source>
        <dbReference type="Proteomes" id="UP000465306"/>
    </source>
</evidence>
<dbReference type="SUPFAM" id="SSF53067">
    <property type="entry name" value="Actin-like ATPase domain"/>
    <property type="match status" value="1"/>
</dbReference>
<feature type="compositionally biased region" description="Pro residues" evidence="4">
    <location>
        <begin position="492"/>
        <end position="592"/>
    </location>
</feature>
<dbReference type="GO" id="GO:0140662">
    <property type="term" value="F:ATP-dependent protein folding chaperone"/>
    <property type="evidence" value="ECO:0007669"/>
    <property type="project" value="InterPro"/>
</dbReference>
<evidence type="ECO:0000256" key="1">
    <source>
        <dbReference type="ARBA" id="ARBA00022741"/>
    </source>
</evidence>
<dbReference type="InterPro" id="IPR013126">
    <property type="entry name" value="Hsp_70_fam"/>
</dbReference>
<keyword evidence="5" id="KW-1133">Transmembrane helix</keyword>
<dbReference type="EMBL" id="CP065047">
    <property type="protein sequence ID" value="QPI36098.1"/>
    <property type="molecule type" value="Genomic_DNA"/>
</dbReference>
<reference evidence="7" key="3">
    <citation type="submission" date="2020-11" db="EMBL/GenBank/DDBJ databases">
        <title>Intraspecies plasmid and genomic variation of Mycobacterium kubicae revealed by the complete genome sequences of two clinical isolates.</title>
        <authorList>
            <person name="Hendrix J.R."/>
            <person name="Epperson L.E."/>
            <person name="Honda J.R."/>
            <person name="Strong M."/>
        </authorList>
    </citation>
    <scope>NUCLEOTIDE SEQUENCE</scope>
    <source>
        <strain evidence="7">JCM 13573</strain>
    </source>
</reference>
<keyword evidence="1" id="KW-0547">Nucleotide-binding</keyword>
<feature type="compositionally biased region" description="Polar residues" evidence="4">
    <location>
        <begin position="471"/>
        <end position="484"/>
    </location>
</feature>
<evidence type="ECO:0000313" key="6">
    <source>
        <dbReference type="EMBL" id="GFG68053.1"/>
    </source>
</evidence>
<feature type="compositionally biased region" description="Low complexity" evidence="4">
    <location>
        <begin position="593"/>
        <end position="605"/>
    </location>
</feature>
<evidence type="ECO:0000313" key="7">
    <source>
        <dbReference type="EMBL" id="QPI36098.1"/>
    </source>
</evidence>